<dbReference type="Proteomes" id="UP000694388">
    <property type="component" value="Unplaced"/>
</dbReference>
<evidence type="ECO:0000313" key="5">
    <source>
        <dbReference type="Proteomes" id="UP000694388"/>
    </source>
</evidence>
<dbReference type="Ensembl" id="ENSEBUT00000004027.1">
    <property type="protein sequence ID" value="ENSEBUP00000003646.1"/>
    <property type="gene ID" value="ENSEBUG00000002593.1"/>
</dbReference>
<dbReference type="InterPro" id="IPR052068">
    <property type="entry name" value="GW182_domain"/>
</dbReference>
<dbReference type="GO" id="GO:0035195">
    <property type="term" value="P:miRNA-mediated post-transcriptional gene silencing"/>
    <property type="evidence" value="ECO:0007669"/>
    <property type="project" value="TreeGrafter"/>
</dbReference>
<dbReference type="PANTHER" id="PTHR13020">
    <property type="entry name" value="TRINUCLEOTIDE REPEAT-CONTAINING GENE 6"/>
    <property type="match status" value="1"/>
</dbReference>
<dbReference type="GO" id="GO:0003676">
    <property type="term" value="F:nucleic acid binding"/>
    <property type="evidence" value="ECO:0007669"/>
    <property type="project" value="InterPro"/>
</dbReference>
<dbReference type="SUPFAM" id="SSF54928">
    <property type="entry name" value="RNA-binding domain, RBD"/>
    <property type="match status" value="1"/>
</dbReference>
<dbReference type="InterPro" id="IPR035979">
    <property type="entry name" value="RBD_domain_sf"/>
</dbReference>
<evidence type="ECO:0000256" key="1">
    <source>
        <dbReference type="SAM" id="MobiDB-lite"/>
    </source>
</evidence>
<dbReference type="Gene3D" id="3.30.70.330">
    <property type="match status" value="1"/>
</dbReference>
<dbReference type="Pfam" id="PF16608">
    <property type="entry name" value="TNRC6-PABC_bdg"/>
    <property type="match status" value="1"/>
</dbReference>
<accession>A0A8C4N9U3</accession>
<evidence type="ECO:0000259" key="3">
    <source>
        <dbReference type="Pfam" id="PF16608"/>
    </source>
</evidence>
<feature type="domain" description="TNRC6 PABC binding" evidence="3">
    <location>
        <begin position="81"/>
        <end position="236"/>
    </location>
</feature>
<dbReference type="Ensembl" id="ENSEBUT00000003976.1">
    <property type="protein sequence ID" value="ENSEBUP00000003597.1"/>
    <property type="gene ID" value="ENSEBUG00000002593.1"/>
</dbReference>
<dbReference type="InterPro" id="IPR032226">
    <property type="entry name" value="TNRC6_PABC-bd"/>
</dbReference>
<dbReference type="GO" id="GO:0060213">
    <property type="term" value="P:positive regulation of nuclear-transcribed mRNA poly(A) tail shortening"/>
    <property type="evidence" value="ECO:0007669"/>
    <property type="project" value="TreeGrafter"/>
</dbReference>
<keyword evidence="2" id="KW-0812">Transmembrane</keyword>
<feature type="compositionally biased region" description="Low complexity" evidence="1">
    <location>
        <begin position="120"/>
        <end position="140"/>
    </location>
</feature>
<keyword evidence="2" id="KW-1133">Transmembrane helix</keyword>
<dbReference type="Ensembl" id="ENSEBUT00000003991.1">
    <property type="protein sequence ID" value="ENSEBUP00000003612.1"/>
    <property type="gene ID" value="ENSEBUG00000002593.1"/>
</dbReference>
<evidence type="ECO:0000256" key="2">
    <source>
        <dbReference type="SAM" id="Phobius"/>
    </source>
</evidence>
<sequence length="299" mass="32534">MTLGHLCNQTHKPSIFFHDNYQEPIFFQCTACRSQGTKGLRGLLKRHCMCLLFSQAGSFFLILYFADMLFKPPTGLPCLGPAEFHPGEPWKGLPQIDPESDPDITPGSVSFLRDRNPGVSPSSSPISTTLPSSSAWPPSASSNGYHNGYTPTYSTTGKLAEQKSSWASDTQLQGHLGNDMWQVPLPPGKSSHGPSRPPPGLASLKTPLPWVGGSRWADQEHGHMPAAMNWSKDCASSGRASTWLVLRNLTPQIDGSTLRTLCMQHGPLITFHLSLAHGNALVCYSSREEAGKAQKSLHM</sequence>
<keyword evidence="5" id="KW-1185">Reference proteome</keyword>
<name>A0A8C4N9U3_EPTBU</name>
<reference evidence="4" key="1">
    <citation type="submission" date="2025-05" db="UniProtKB">
        <authorList>
            <consortium name="Ensembl"/>
        </authorList>
    </citation>
    <scope>IDENTIFICATION</scope>
</reference>
<dbReference type="GO" id="GO:0005654">
    <property type="term" value="C:nucleoplasm"/>
    <property type="evidence" value="ECO:0007669"/>
    <property type="project" value="TreeGrafter"/>
</dbReference>
<evidence type="ECO:0000313" key="4">
    <source>
        <dbReference type="Ensembl" id="ENSEBUP00000003585.1"/>
    </source>
</evidence>
<feature type="region of interest" description="Disordered" evidence="1">
    <location>
        <begin position="177"/>
        <end position="201"/>
    </location>
</feature>
<dbReference type="PANTHER" id="PTHR13020:SF25">
    <property type="entry name" value="PROTEIN GAWKY"/>
    <property type="match status" value="1"/>
</dbReference>
<dbReference type="InterPro" id="IPR012677">
    <property type="entry name" value="Nucleotide-bd_a/b_plait_sf"/>
</dbReference>
<keyword evidence="2" id="KW-0472">Membrane</keyword>
<dbReference type="AlphaFoldDB" id="A0A8C4N9U3"/>
<protein>
    <recommendedName>
        <fullName evidence="3">TNRC6 PABC binding domain-containing protein</fullName>
    </recommendedName>
</protein>
<feature type="transmembrane region" description="Helical" evidence="2">
    <location>
        <begin position="48"/>
        <end position="66"/>
    </location>
</feature>
<dbReference type="Ensembl" id="ENSEBUT00000004008.1">
    <property type="protein sequence ID" value="ENSEBUP00000003629.1"/>
    <property type="gene ID" value="ENSEBUG00000002593.1"/>
</dbReference>
<dbReference type="Ensembl" id="ENSEBUT00000003963.1">
    <property type="protein sequence ID" value="ENSEBUP00000003585.1"/>
    <property type="gene ID" value="ENSEBUG00000002593.1"/>
</dbReference>
<feature type="region of interest" description="Disordered" evidence="1">
    <location>
        <begin position="89"/>
        <end position="140"/>
    </location>
</feature>
<proteinExistence type="predicted"/>
<dbReference type="GO" id="GO:0000932">
    <property type="term" value="C:P-body"/>
    <property type="evidence" value="ECO:0007669"/>
    <property type="project" value="TreeGrafter"/>
</dbReference>
<organism evidence="4 5">
    <name type="scientific">Eptatretus burgeri</name>
    <name type="common">Inshore hagfish</name>
    <dbReference type="NCBI Taxonomy" id="7764"/>
    <lineage>
        <taxon>Eukaryota</taxon>
        <taxon>Metazoa</taxon>
        <taxon>Chordata</taxon>
        <taxon>Craniata</taxon>
        <taxon>Vertebrata</taxon>
        <taxon>Cyclostomata</taxon>
        <taxon>Myxini</taxon>
        <taxon>Myxiniformes</taxon>
        <taxon>Myxinidae</taxon>
        <taxon>Eptatretinae</taxon>
        <taxon>Eptatretus</taxon>
    </lineage>
</organism>
<dbReference type="GeneTree" id="ENSGT00940000158180"/>